<comment type="caution">
    <text evidence="1">The sequence shown here is derived from an EMBL/GenBank/DDBJ whole genome shotgun (WGS) entry which is preliminary data.</text>
</comment>
<dbReference type="EMBL" id="JACXAF010000009">
    <property type="protein sequence ID" value="MBD1389371.1"/>
    <property type="molecule type" value="Genomic_DNA"/>
</dbReference>
<dbReference type="RefSeq" id="WP_191144480.1">
    <property type="nucleotide sequence ID" value="NZ_JACXAF010000009.1"/>
</dbReference>
<keyword evidence="2" id="KW-1185">Reference proteome</keyword>
<dbReference type="Proteomes" id="UP000638014">
    <property type="component" value="Unassembled WGS sequence"/>
</dbReference>
<protein>
    <submittedName>
        <fullName evidence="1">Uncharacterized protein</fullName>
    </submittedName>
</protein>
<organism evidence="1 2">
    <name type="scientific">Neiella litorisoli</name>
    <dbReference type="NCBI Taxonomy" id="2771431"/>
    <lineage>
        <taxon>Bacteria</taxon>
        <taxon>Pseudomonadati</taxon>
        <taxon>Pseudomonadota</taxon>
        <taxon>Gammaproteobacteria</taxon>
        <taxon>Alteromonadales</taxon>
        <taxon>Echinimonadaceae</taxon>
        <taxon>Neiella</taxon>
    </lineage>
</organism>
<reference evidence="1" key="1">
    <citation type="submission" date="2020-09" db="EMBL/GenBank/DDBJ databases">
        <title>A novel bacterium of genus Neiella, isolated from South China Sea.</title>
        <authorList>
            <person name="Huang H."/>
            <person name="Mo K."/>
            <person name="Hu Y."/>
        </authorList>
    </citation>
    <scope>NUCLEOTIDE SEQUENCE</scope>
    <source>
        <strain evidence="1">HB171785</strain>
    </source>
</reference>
<name>A0A8J6UFZ5_9GAMM</name>
<evidence type="ECO:0000313" key="1">
    <source>
        <dbReference type="EMBL" id="MBD1389371.1"/>
    </source>
</evidence>
<evidence type="ECO:0000313" key="2">
    <source>
        <dbReference type="Proteomes" id="UP000638014"/>
    </source>
</evidence>
<gene>
    <name evidence="1" type="ORF">IC617_08030</name>
</gene>
<proteinExistence type="predicted"/>
<dbReference type="AlphaFoldDB" id="A0A8J6UFZ5"/>
<accession>A0A8J6UFZ5</accession>
<sequence>MSRASKTSKANGAYLRRRERKLYRRLKDAILPPAQMARALIKAKRYQQQANEEIFLA</sequence>